<proteinExistence type="predicted"/>
<gene>
    <name evidence="1" type="ORF">FH603_4919</name>
</gene>
<evidence type="ECO:0000313" key="1">
    <source>
        <dbReference type="EMBL" id="MBC3794390.1"/>
    </source>
</evidence>
<accession>A0ABR6WCU7</accession>
<dbReference type="Proteomes" id="UP000700732">
    <property type="component" value="Unassembled WGS sequence"/>
</dbReference>
<dbReference type="EMBL" id="VFIA01000044">
    <property type="protein sequence ID" value="MBC3794390.1"/>
    <property type="molecule type" value="Genomic_DNA"/>
</dbReference>
<organism evidence="1 2">
    <name type="scientific">Spirosoma utsteinense</name>
    <dbReference type="NCBI Taxonomy" id="2585773"/>
    <lineage>
        <taxon>Bacteria</taxon>
        <taxon>Pseudomonadati</taxon>
        <taxon>Bacteroidota</taxon>
        <taxon>Cytophagia</taxon>
        <taxon>Cytophagales</taxon>
        <taxon>Cytophagaceae</taxon>
        <taxon>Spirosoma</taxon>
    </lineage>
</organism>
<reference evidence="1 2" key="1">
    <citation type="submission" date="2019-06" db="EMBL/GenBank/DDBJ databases">
        <title>Spirosoma utsteinense sp. nov. isolated from Antarctic ice-free soils.</title>
        <authorList>
            <person name="Tahon G."/>
        </authorList>
    </citation>
    <scope>NUCLEOTIDE SEQUENCE [LARGE SCALE GENOMIC DNA]</scope>
    <source>
        <strain evidence="1 2">LMG 31447</strain>
    </source>
</reference>
<keyword evidence="2" id="KW-1185">Reference proteome</keyword>
<name>A0ABR6WCU7_9BACT</name>
<sequence length="45" mass="5375">MKTLFLKAYYNRILKAFHMIGLSINKEVTNKRQYLPKTPIISKVY</sequence>
<evidence type="ECO:0000313" key="2">
    <source>
        <dbReference type="Proteomes" id="UP000700732"/>
    </source>
</evidence>
<comment type="caution">
    <text evidence="1">The sequence shown here is derived from an EMBL/GenBank/DDBJ whole genome shotgun (WGS) entry which is preliminary data.</text>
</comment>
<protein>
    <submittedName>
        <fullName evidence="1">Uncharacterized protein</fullName>
    </submittedName>
</protein>